<feature type="domain" description="HMA" evidence="17">
    <location>
        <begin position="4"/>
        <end position="70"/>
    </location>
</feature>
<dbReference type="Pfam" id="PF00702">
    <property type="entry name" value="Hydrolase"/>
    <property type="match status" value="1"/>
</dbReference>
<evidence type="ECO:0000256" key="3">
    <source>
        <dbReference type="ARBA" id="ARBA00022448"/>
    </source>
</evidence>
<dbReference type="PANTHER" id="PTHR43520">
    <property type="entry name" value="ATP7, ISOFORM B"/>
    <property type="match status" value="1"/>
</dbReference>
<keyword evidence="18" id="KW-0614">Plasmid</keyword>
<dbReference type="SFLD" id="SFLDS00003">
    <property type="entry name" value="Haloacid_Dehalogenase"/>
    <property type="match status" value="1"/>
</dbReference>
<dbReference type="Gene3D" id="3.30.70.100">
    <property type="match status" value="2"/>
</dbReference>
<dbReference type="GO" id="GO:0005524">
    <property type="term" value="F:ATP binding"/>
    <property type="evidence" value="ECO:0007669"/>
    <property type="project" value="UniProtKB-UniRule"/>
</dbReference>
<keyword evidence="5 16" id="KW-0479">Metal-binding</keyword>
<keyword evidence="7 16" id="KW-0547">Nucleotide-binding</keyword>
<evidence type="ECO:0000256" key="12">
    <source>
        <dbReference type="ARBA" id="ARBA00022989"/>
    </source>
</evidence>
<evidence type="ECO:0000256" key="9">
    <source>
        <dbReference type="ARBA" id="ARBA00022840"/>
    </source>
</evidence>
<evidence type="ECO:0000256" key="11">
    <source>
        <dbReference type="ARBA" id="ARBA00022967"/>
    </source>
</evidence>
<evidence type="ECO:0000256" key="15">
    <source>
        <dbReference type="ARBA" id="ARBA00023136"/>
    </source>
</evidence>
<proteinExistence type="inferred from homology"/>
<dbReference type="GO" id="GO:0043682">
    <property type="term" value="F:P-type divalent copper transporter activity"/>
    <property type="evidence" value="ECO:0007669"/>
    <property type="project" value="TreeGrafter"/>
</dbReference>
<feature type="transmembrane region" description="Helical" evidence="16">
    <location>
        <begin position="240"/>
        <end position="264"/>
    </location>
</feature>
<dbReference type="InterPro" id="IPR008250">
    <property type="entry name" value="ATPase_P-typ_transduc_dom_A_sf"/>
</dbReference>
<evidence type="ECO:0000256" key="5">
    <source>
        <dbReference type="ARBA" id="ARBA00022723"/>
    </source>
</evidence>
<keyword evidence="11" id="KW-1278">Translocase</keyword>
<accession>A0AAU9D6S8</accession>
<feature type="transmembrane region" description="Helical" evidence="16">
    <location>
        <begin position="202"/>
        <end position="220"/>
    </location>
</feature>
<gene>
    <name evidence="18" type="ORF">HLVA_22850</name>
</gene>
<keyword evidence="9 16" id="KW-0067">ATP-binding</keyword>
<dbReference type="NCBIfam" id="TIGR01525">
    <property type="entry name" value="ATPase-IB_hvy"/>
    <property type="match status" value="1"/>
</dbReference>
<evidence type="ECO:0000256" key="6">
    <source>
        <dbReference type="ARBA" id="ARBA00022737"/>
    </source>
</evidence>
<evidence type="ECO:0000256" key="16">
    <source>
        <dbReference type="RuleBase" id="RU362081"/>
    </source>
</evidence>
<evidence type="ECO:0000313" key="18">
    <source>
        <dbReference type="EMBL" id="BDU51716.1"/>
    </source>
</evidence>
<dbReference type="GO" id="GO:0012505">
    <property type="term" value="C:endomembrane system"/>
    <property type="evidence" value="ECO:0007669"/>
    <property type="project" value="UniProtKB-SubCell"/>
</dbReference>
<evidence type="ECO:0000256" key="2">
    <source>
        <dbReference type="ARBA" id="ARBA00006024"/>
    </source>
</evidence>
<dbReference type="CDD" id="cd00371">
    <property type="entry name" value="HMA"/>
    <property type="match status" value="2"/>
</dbReference>
<dbReference type="PRINTS" id="PR00119">
    <property type="entry name" value="CATATPASE"/>
</dbReference>
<feature type="transmembrane region" description="Helical" evidence="16">
    <location>
        <begin position="763"/>
        <end position="785"/>
    </location>
</feature>
<dbReference type="Pfam" id="PF00122">
    <property type="entry name" value="E1-E2_ATPase"/>
    <property type="match status" value="1"/>
</dbReference>
<dbReference type="InterPro" id="IPR023214">
    <property type="entry name" value="HAD_sf"/>
</dbReference>
<dbReference type="Pfam" id="PF00403">
    <property type="entry name" value="HMA"/>
    <property type="match status" value="2"/>
</dbReference>
<evidence type="ECO:0000256" key="4">
    <source>
        <dbReference type="ARBA" id="ARBA00022692"/>
    </source>
</evidence>
<dbReference type="GO" id="GO:0005507">
    <property type="term" value="F:copper ion binding"/>
    <property type="evidence" value="ECO:0007669"/>
    <property type="project" value="InterPro"/>
</dbReference>
<dbReference type="InterPro" id="IPR006122">
    <property type="entry name" value="HMA_Cu_ion-bd"/>
</dbReference>
<evidence type="ECO:0000256" key="13">
    <source>
        <dbReference type="ARBA" id="ARBA00023008"/>
    </source>
</evidence>
<keyword evidence="14" id="KW-0406">Ion transport</keyword>
<dbReference type="PANTHER" id="PTHR43520:SF8">
    <property type="entry name" value="P-TYPE CU(+) TRANSPORTER"/>
    <property type="match status" value="1"/>
</dbReference>
<feature type="transmembrane region" description="Helical" evidence="16">
    <location>
        <begin position="448"/>
        <end position="471"/>
    </location>
</feature>
<dbReference type="PRINTS" id="PR00943">
    <property type="entry name" value="CUATPASE"/>
</dbReference>
<protein>
    <submittedName>
        <fullName evidence="18">Copper-translocating P-type ATPase</fullName>
    </submittedName>
</protein>
<organism evidence="18 19">
    <name type="scientific">Haliovirga abyssi</name>
    <dbReference type="NCBI Taxonomy" id="2996794"/>
    <lineage>
        <taxon>Bacteria</taxon>
        <taxon>Fusobacteriati</taxon>
        <taxon>Fusobacteriota</taxon>
        <taxon>Fusobacteriia</taxon>
        <taxon>Fusobacteriales</taxon>
        <taxon>Haliovirgaceae</taxon>
        <taxon>Haliovirga</taxon>
    </lineage>
</organism>
<keyword evidence="19" id="KW-1185">Reference proteome</keyword>
<dbReference type="Gene3D" id="3.40.1110.10">
    <property type="entry name" value="Calcium-transporting ATPase, cytoplasmic domain N"/>
    <property type="match status" value="2"/>
</dbReference>
<keyword evidence="15 16" id="KW-0472">Membrane</keyword>
<dbReference type="GO" id="GO:0016887">
    <property type="term" value="F:ATP hydrolysis activity"/>
    <property type="evidence" value="ECO:0007669"/>
    <property type="project" value="InterPro"/>
</dbReference>
<evidence type="ECO:0000256" key="14">
    <source>
        <dbReference type="ARBA" id="ARBA00023065"/>
    </source>
</evidence>
<sequence>METKKKEFEVIGMTCTACAKTIERRLLKTVGVEAAGVNFANEKLVVKFDENLIETERIKEIVKKAGYDLEEKKEEKEIIIPIEGMTCTACSKTIEKKVSKIDGVVNISVNFANEKAFIKYDASKTRVSEIKNIIKKAGYIPLKIEKENDVDFEKKRHEKERKIFLIKFIVSSVFSIPLLYIAMGHMFGFYLPEIITPGSHPLNFAFAQLFLVIPVLIAGYKFYTAGFRNLFTLSPNMDSLVALGTGAAFLYGVYAIIQIYFGKLSFTKDLYFETAGIIISFILLGKYLEIVSKGKTSDAIKKLVGLQPKTALVFQDGKEIDIPIEEVEEGDIVIVKPGEKIPVDGMIIEGDTYIDESMLTGESIPVEKKIGDKVIGGSINKNGSVKFKVTKVGKDTVLSQIIKLVEEAQGSKAPIAKLADIVAGYFVPIVISIAIISGLIWYLTGATFVFSLTITIAVLVIACPCALGLATPTAIMVGTGKGAEYGILIKNGEALETALKIDTIVFDKTGTLTEGKPKVTDVIKLGEISEEEILNLAASSEKKSEHPLGEAIVNLAEERKIILKKVDKFLAEPGHGIKTIIDEKEILIGNKKLLEDNKIDLKNDNISLKLSNEGKTPMYISVNNRLEGIIAVADTIKESSYSAIKRLKELNLDIAMITGDNKRTATAIAKKLGINIVLSEVLPNDKSNEIKKLQSENKIVAMVGDGINDAPALAQANIGIAIGNGTDVAIESADIILMRSNINDVATAIELSKATIRNIKQNLFWAFGYNTFGIPIAAGVLYAFGGPKLNPMIAGAAMAFSSVSVVINALRLRGFKPSNKK</sequence>
<comment type="similarity">
    <text evidence="2 16">Belongs to the cation transport ATPase (P-type) (TC 3.A.3) family. Type IB subfamily.</text>
</comment>
<dbReference type="PROSITE" id="PS50846">
    <property type="entry name" value="HMA_2"/>
    <property type="match status" value="2"/>
</dbReference>
<keyword evidence="13" id="KW-0186">Copper</keyword>
<evidence type="ECO:0000256" key="7">
    <source>
        <dbReference type="ARBA" id="ARBA00022741"/>
    </source>
</evidence>
<feature type="transmembrane region" description="Helical" evidence="16">
    <location>
        <begin position="270"/>
        <end position="288"/>
    </location>
</feature>
<dbReference type="Gene3D" id="2.70.150.10">
    <property type="entry name" value="Calcium-transporting ATPase, cytoplasmic transduction domain A"/>
    <property type="match status" value="1"/>
</dbReference>
<evidence type="ECO:0000256" key="8">
    <source>
        <dbReference type="ARBA" id="ARBA00022796"/>
    </source>
</evidence>
<evidence type="ECO:0000256" key="10">
    <source>
        <dbReference type="ARBA" id="ARBA00022842"/>
    </source>
</evidence>
<dbReference type="SFLD" id="SFLDG00002">
    <property type="entry name" value="C1.7:_P-type_atpase_like"/>
    <property type="match status" value="1"/>
</dbReference>
<dbReference type="InterPro" id="IPR036412">
    <property type="entry name" value="HAD-like_sf"/>
</dbReference>
<comment type="subcellular location">
    <subcellularLocation>
        <location evidence="16">Cell membrane</location>
    </subcellularLocation>
    <subcellularLocation>
        <location evidence="1">Endomembrane system</location>
        <topology evidence="1">Multi-pass membrane protein</topology>
    </subcellularLocation>
</comment>
<keyword evidence="12 16" id="KW-1133">Transmembrane helix</keyword>
<dbReference type="InterPro" id="IPR027256">
    <property type="entry name" value="P-typ_ATPase_IB"/>
</dbReference>
<dbReference type="InterPro" id="IPR036163">
    <property type="entry name" value="HMA_dom_sf"/>
</dbReference>
<name>A0AAU9D6S8_9FUSO</name>
<dbReference type="Proteomes" id="UP001321582">
    <property type="component" value="Plasmid pHIC"/>
</dbReference>
<dbReference type="InterPro" id="IPR023298">
    <property type="entry name" value="ATPase_P-typ_TM_dom_sf"/>
</dbReference>
<keyword evidence="3" id="KW-0813">Transport</keyword>
<geneLocation type="plasmid" evidence="18 19">
    <name>pHIC</name>
</geneLocation>
<dbReference type="RefSeq" id="WP_307905580.1">
    <property type="nucleotide sequence ID" value="NZ_AP027060.1"/>
</dbReference>
<dbReference type="GO" id="GO:0055070">
    <property type="term" value="P:copper ion homeostasis"/>
    <property type="evidence" value="ECO:0007669"/>
    <property type="project" value="TreeGrafter"/>
</dbReference>
<dbReference type="NCBIfam" id="TIGR01511">
    <property type="entry name" value="ATPase-IB1_Cu"/>
    <property type="match status" value="1"/>
</dbReference>
<dbReference type="InterPro" id="IPR059000">
    <property type="entry name" value="ATPase_P-type_domA"/>
</dbReference>
<dbReference type="InterPro" id="IPR006121">
    <property type="entry name" value="HMA_dom"/>
</dbReference>
<dbReference type="InterPro" id="IPR001757">
    <property type="entry name" value="P_typ_ATPase"/>
</dbReference>
<feature type="transmembrane region" description="Helical" evidence="16">
    <location>
        <begin position="791"/>
        <end position="812"/>
    </location>
</feature>
<evidence type="ECO:0000259" key="17">
    <source>
        <dbReference type="PROSITE" id="PS50846"/>
    </source>
</evidence>
<dbReference type="Gene3D" id="3.40.50.1000">
    <property type="entry name" value="HAD superfamily/HAD-like"/>
    <property type="match status" value="1"/>
</dbReference>
<dbReference type="NCBIfam" id="TIGR01494">
    <property type="entry name" value="ATPase_P-type"/>
    <property type="match status" value="1"/>
</dbReference>
<feature type="transmembrane region" description="Helical" evidence="16">
    <location>
        <begin position="422"/>
        <end position="442"/>
    </location>
</feature>
<reference evidence="18 19" key="1">
    <citation type="submission" date="2022-11" db="EMBL/GenBank/DDBJ databases">
        <title>Haliovirga abyssi gen. nov., sp. nov., a mesophilic fermentative bacterium isolated from the Iheya North hydrothermal field and the proposal of Haliovirgaceae fam. nov.</title>
        <authorList>
            <person name="Miyazaki U."/>
            <person name="Tame A."/>
            <person name="Miyazaki J."/>
            <person name="Takai K."/>
            <person name="Sawayama S."/>
            <person name="Kitajima M."/>
            <person name="Okamoto A."/>
            <person name="Nakagawa S."/>
        </authorList>
    </citation>
    <scope>NUCLEOTIDE SEQUENCE [LARGE SCALE GENOMIC DNA]</scope>
    <source>
        <strain evidence="18 19">IC12</strain>
        <plasmid evidence="18 19">pHIC</plasmid>
    </source>
</reference>
<dbReference type="SUPFAM" id="SSF81665">
    <property type="entry name" value="Calcium ATPase, transmembrane domain M"/>
    <property type="match status" value="1"/>
</dbReference>
<feature type="transmembrane region" description="Helical" evidence="16">
    <location>
        <begin position="164"/>
        <end position="182"/>
    </location>
</feature>
<dbReference type="InterPro" id="IPR023299">
    <property type="entry name" value="ATPase_P-typ_cyto_dom_N"/>
</dbReference>
<feature type="domain" description="HMA" evidence="17">
    <location>
        <begin position="76"/>
        <end position="142"/>
    </location>
</feature>
<dbReference type="FunFam" id="2.70.150.10:FF:000002">
    <property type="entry name" value="Copper-transporting ATPase 1, putative"/>
    <property type="match status" value="1"/>
</dbReference>
<dbReference type="PROSITE" id="PS01047">
    <property type="entry name" value="HMA_1"/>
    <property type="match status" value="2"/>
</dbReference>
<keyword evidence="4 16" id="KW-0812">Transmembrane</keyword>
<dbReference type="SUPFAM" id="SSF56784">
    <property type="entry name" value="HAD-like"/>
    <property type="match status" value="1"/>
</dbReference>
<dbReference type="PROSITE" id="PS00154">
    <property type="entry name" value="ATPASE_E1_E2"/>
    <property type="match status" value="1"/>
</dbReference>
<evidence type="ECO:0000313" key="19">
    <source>
        <dbReference type="Proteomes" id="UP001321582"/>
    </source>
</evidence>
<dbReference type="KEGG" id="haby:HLVA_22850"/>
<dbReference type="PRINTS" id="PR00942">
    <property type="entry name" value="CUATPASEI"/>
</dbReference>
<keyword evidence="8" id="KW-0187">Copper transport</keyword>
<evidence type="ECO:0000256" key="1">
    <source>
        <dbReference type="ARBA" id="ARBA00004127"/>
    </source>
</evidence>
<dbReference type="GO" id="GO:0005886">
    <property type="term" value="C:plasma membrane"/>
    <property type="evidence" value="ECO:0007669"/>
    <property type="project" value="UniProtKB-SubCell"/>
</dbReference>
<dbReference type="CDD" id="cd02094">
    <property type="entry name" value="P-type_ATPase_Cu-like"/>
    <property type="match status" value="1"/>
</dbReference>
<keyword evidence="10" id="KW-0460">Magnesium</keyword>
<dbReference type="InterPro" id="IPR044492">
    <property type="entry name" value="P_typ_ATPase_HD_dom"/>
</dbReference>
<dbReference type="FunFam" id="3.30.70.100:FF:000005">
    <property type="entry name" value="Copper-exporting P-type ATPase A"/>
    <property type="match status" value="2"/>
</dbReference>
<dbReference type="NCBIfam" id="TIGR00003">
    <property type="entry name" value="copper ion binding protein"/>
    <property type="match status" value="2"/>
</dbReference>
<dbReference type="SUPFAM" id="SSF81653">
    <property type="entry name" value="Calcium ATPase, transduction domain A"/>
    <property type="match status" value="1"/>
</dbReference>
<dbReference type="SUPFAM" id="SSF55008">
    <property type="entry name" value="HMA, heavy metal-associated domain"/>
    <property type="match status" value="2"/>
</dbReference>
<keyword evidence="6" id="KW-0677">Repeat</keyword>
<dbReference type="EMBL" id="AP027060">
    <property type="protein sequence ID" value="BDU51716.1"/>
    <property type="molecule type" value="Genomic_DNA"/>
</dbReference>
<dbReference type="SFLD" id="SFLDF00027">
    <property type="entry name" value="p-type_atpase"/>
    <property type="match status" value="1"/>
</dbReference>
<dbReference type="AlphaFoldDB" id="A0AAU9D6S8"/>
<dbReference type="InterPro" id="IPR018303">
    <property type="entry name" value="ATPase_P-typ_P_site"/>
</dbReference>
<dbReference type="InterPro" id="IPR017969">
    <property type="entry name" value="Heavy-metal-associated_CS"/>
</dbReference>
<keyword evidence="16" id="KW-1003">Cell membrane</keyword>